<evidence type="ECO:0000313" key="2">
    <source>
        <dbReference type="EMBL" id="THD27555.1"/>
    </source>
</evidence>
<dbReference type="PANTHER" id="PTHR10663">
    <property type="entry name" value="GUANYL-NUCLEOTIDE EXCHANGE FACTOR"/>
    <property type="match status" value="1"/>
</dbReference>
<dbReference type="Pfam" id="PF01369">
    <property type="entry name" value="Sec7"/>
    <property type="match status" value="1"/>
</dbReference>
<protein>
    <recommendedName>
        <fullName evidence="1">SEC7 domain-containing protein</fullName>
    </recommendedName>
</protein>
<gene>
    <name evidence="2" type="ORF">D915_001740</name>
</gene>
<reference evidence="2" key="1">
    <citation type="submission" date="2019-03" db="EMBL/GenBank/DDBJ databases">
        <title>Improved annotation for the trematode Fasciola hepatica.</title>
        <authorList>
            <person name="Choi Y.-J."/>
            <person name="Martin J."/>
            <person name="Mitreva M."/>
        </authorList>
    </citation>
    <scope>NUCLEOTIDE SEQUENCE [LARGE SCALE GENOMIC DNA]</scope>
</reference>
<dbReference type="EMBL" id="JXXN02000388">
    <property type="protein sequence ID" value="THD27555.1"/>
    <property type="molecule type" value="Genomic_DNA"/>
</dbReference>
<dbReference type="PROSITE" id="PS50190">
    <property type="entry name" value="SEC7"/>
    <property type="match status" value="1"/>
</dbReference>
<evidence type="ECO:0000259" key="1">
    <source>
        <dbReference type="PROSITE" id="PS50190"/>
    </source>
</evidence>
<dbReference type="GO" id="GO:0032012">
    <property type="term" value="P:regulation of ARF protein signal transduction"/>
    <property type="evidence" value="ECO:0007669"/>
    <property type="project" value="InterPro"/>
</dbReference>
<dbReference type="AlphaFoldDB" id="A0A4E0RJ12"/>
<dbReference type="Gene3D" id="1.10.1000.11">
    <property type="entry name" value="Arf Nucleotide-binding Site Opener,domain 2"/>
    <property type="match status" value="1"/>
</dbReference>
<organism evidence="2 3">
    <name type="scientific">Fasciola hepatica</name>
    <name type="common">Liver fluke</name>
    <dbReference type="NCBI Taxonomy" id="6192"/>
    <lineage>
        <taxon>Eukaryota</taxon>
        <taxon>Metazoa</taxon>
        <taxon>Spiralia</taxon>
        <taxon>Lophotrochozoa</taxon>
        <taxon>Platyhelminthes</taxon>
        <taxon>Trematoda</taxon>
        <taxon>Digenea</taxon>
        <taxon>Plagiorchiida</taxon>
        <taxon>Echinostomata</taxon>
        <taxon>Echinostomatoidea</taxon>
        <taxon>Fasciolidae</taxon>
        <taxon>Fasciola</taxon>
    </lineage>
</organism>
<dbReference type="InterPro" id="IPR023394">
    <property type="entry name" value="Sec7_C_sf"/>
</dbReference>
<evidence type="ECO:0000313" key="3">
    <source>
        <dbReference type="Proteomes" id="UP000230066"/>
    </source>
</evidence>
<comment type="caution">
    <text evidence="2">The sequence shown here is derived from an EMBL/GenBank/DDBJ whole genome shotgun (WGS) entry which is preliminary data.</text>
</comment>
<proteinExistence type="predicted"/>
<dbReference type="SUPFAM" id="SSF48425">
    <property type="entry name" value="Sec7 domain"/>
    <property type="match status" value="1"/>
</dbReference>
<sequence>MNDRFQQWISRPETSMFSVKPNLERVTEKFRSSDAIEILAYSILLLRTNLHNPEVLRVGESMAKKHFVTNNRGIDAEQDLPADKLHAIYDRVAEIPIQNSARSV</sequence>
<feature type="domain" description="SEC7" evidence="1">
    <location>
        <begin position="11"/>
        <end position="95"/>
    </location>
</feature>
<dbReference type="GO" id="GO:0005085">
    <property type="term" value="F:guanyl-nucleotide exchange factor activity"/>
    <property type="evidence" value="ECO:0007669"/>
    <property type="project" value="InterPro"/>
</dbReference>
<name>A0A4E0RJ12_FASHE</name>
<keyword evidence="3" id="KW-1185">Reference proteome</keyword>
<accession>A0A4E0RJ12</accession>
<dbReference type="InterPro" id="IPR000904">
    <property type="entry name" value="Sec7_dom"/>
</dbReference>
<dbReference type="PANTHER" id="PTHR10663:SF375">
    <property type="entry name" value="LD29171P"/>
    <property type="match status" value="1"/>
</dbReference>
<dbReference type="InterPro" id="IPR035999">
    <property type="entry name" value="Sec7_dom_sf"/>
</dbReference>
<dbReference type="Proteomes" id="UP000230066">
    <property type="component" value="Unassembled WGS sequence"/>
</dbReference>